<dbReference type="GeneID" id="119729148"/>
<dbReference type="RefSeq" id="XP_038057603.1">
    <property type="nucleotide sequence ID" value="XM_038201675.1"/>
</dbReference>
<feature type="region of interest" description="Disordered" evidence="8">
    <location>
        <begin position="53"/>
        <end position="84"/>
    </location>
</feature>
<reference evidence="10" key="1">
    <citation type="submission" date="2022-11" db="UniProtKB">
        <authorList>
            <consortium name="EnsemblMetazoa"/>
        </authorList>
    </citation>
    <scope>IDENTIFICATION</scope>
</reference>
<dbReference type="OrthoDB" id="6365676at2759"/>
<organism evidence="10 11">
    <name type="scientific">Patiria miniata</name>
    <name type="common">Bat star</name>
    <name type="synonym">Asterina miniata</name>
    <dbReference type="NCBI Taxonomy" id="46514"/>
    <lineage>
        <taxon>Eukaryota</taxon>
        <taxon>Metazoa</taxon>
        <taxon>Echinodermata</taxon>
        <taxon>Eleutherozoa</taxon>
        <taxon>Asterozoa</taxon>
        <taxon>Asteroidea</taxon>
        <taxon>Valvatacea</taxon>
        <taxon>Valvatida</taxon>
        <taxon>Asterinidae</taxon>
        <taxon>Patiria</taxon>
    </lineage>
</organism>
<evidence type="ECO:0000256" key="5">
    <source>
        <dbReference type="ARBA" id="ARBA00022833"/>
    </source>
</evidence>
<dbReference type="Gene3D" id="3.30.160.60">
    <property type="entry name" value="Classic Zinc Finger"/>
    <property type="match status" value="3"/>
</dbReference>
<dbReference type="EnsemblMetazoa" id="XM_038201675.1">
    <property type="protein sequence ID" value="XP_038057603.1"/>
    <property type="gene ID" value="LOC119729148"/>
</dbReference>
<keyword evidence="3" id="KW-0677">Repeat</keyword>
<keyword evidence="5" id="KW-0862">Zinc</keyword>
<name>A0A914A152_PATMI</name>
<keyword evidence="4 7" id="KW-0863">Zinc-finger</keyword>
<dbReference type="Pfam" id="PF00096">
    <property type="entry name" value="zf-C2H2"/>
    <property type="match status" value="3"/>
</dbReference>
<dbReference type="SUPFAM" id="SSF57667">
    <property type="entry name" value="beta-beta-alpha zinc fingers"/>
    <property type="match status" value="2"/>
</dbReference>
<dbReference type="PANTHER" id="PTHR23235">
    <property type="entry name" value="KRUEPPEL-LIKE TRANSCRIPTION FACTOR"/>
    <property type="match status" value="1"/>
</dbReference>
<evidence type="ECO:0000256" key="3">
    <source>
        <dbReference type="ARBA" id="ARBA00022737"/>
    </source>
</evidence>
<dbReference type="Proteomes" id="UP000887568">
    <property type="component" value="Unplaced"/>
</dbReference>
<dbReference type="PANTHER" id="PTHR23235:SF164">
    <property type="entry name" value="C2H2-TYPE DOMAIN-CONTAINING PROTEIN"/>
    <property type="match status" value="1"/>
</dbReference>
<dbReference type="FunFam" id="3.30.160.60:FF:000072">
    <property type="entry name" value="zinc finger protein 143 isoform X1"/>
    <property type="match status" value="1"/>
</dbReference>
<keyword evidence="2" id="KW-0479">Metal-binding</keyword>
<dbReference type="InterPro" id="IPR013087">
    <property type="entry name" value="Znf_C2H2_type"/>
</dbReference>
<dbReference type="AlphaFoldDB" id="A0A914A152"/>
<evidence type="ECO:0000256" key="6">
    <source>
        <dbReference type="ARBA" id="ARBA00023242"/>
    </source>
</evidence>
<feature type="compositionally biased region" description="Polar residues" evidence="8">
    <location>
        <begin position="57"/>
        <end position="68"/>
    </location>
</feature>
<keyword evidence="6" id="KW-0539">Nucleus</keyword>
<feature type="domain" description="C2H2-type" evidence="9">
    <location>
        <begin position="445"/>
        <end position="472"/>
    </location>
</feature>
<keyword evidence="11" id="KW-1185">Reference proteome</keyword>
<dbReference type="InterPro" id="IPR036236">
    <property type="entry name" value="Znf_C2H2_sf"/>
</dbReference>
<evidence type="ECO:0000313" key="11">
    <source>
        <dbReference type="Proteomes" id="UP000887568"/>
    </source>
</evidence>
<dbReference type="FunFam" id="3.30.160.60:FF:000926">
    <property type="entry name" value="Kruppel like factor 13"/>
    <property type="match status" value="1"/>
</dbReference>
<dbReference type="FunFam" id="3.30.160.60:FF:000018">
    <property type="entry name" value="Krueppel-like factor 15"/>
    <property type="match status" value="1"/>
</dbReference>
<evidence type="ECO:0000256" key="4">
    <source>
        <dbReference type="ARBA" id="ARBA00022771"/>
    </source>
</evidence>
<dbReference type="PROSITE" id="PS50157">
    <property type="entry name" value="ZINC_FINGER_C2H2_2"/>
    <property type="match status" value="3"/>
</dbReference>
<dbReference type="GO" id="GO:0000981">
    <property type="term" value="F:DNA-binding transcription factor activity, RNA polymerase II-specific"/>
    <property type="evidence" value="ECO:0007669"/>
    <property type="project" value="TreeGrafter"/>
</dbReference>
<dbReference type="GO" id="GO:0005634">
    <property type="term" value="C:nucleus"/>
    <property type="evidence" value="ECO:0007669"/>
    <property type="project" value="UniProtKB-SubCell"/>
</dbReference>
<evidence type="ECO:0000256" key="7">
    <source>
        <dbReference type="PROSITE-ProRule" id="PRU00042"/>
    </source>
</evidence>
<sequence length="505" mass="54549">MSALPPSPPSTPPAKFPMETHHRKRQRTQSSTMERSDYDAVQTLLLMRHCPPAAKTDTASLPPSTNSVPPDHAPLSPASSLDEPAEVTEMEYTLPHRKTIGHIETPPLTPPPGQALTRFHIPVMTGLATRVTPVFPTSHTAPSSIPNSPFLMTHRLDSCSVVNATPSVMSSQERPSMWVKDVTLAQTPNPVAQSQTPVAQIPTSVTGTSAANNRVTLTLPPPCTQSVAQPVSQSARILPTNTVSAVPGNIFKIPVMNPGSVCRFVPAVASVSSAISSIAPSVVAPTPAVLNSNVSTVAVSTVPAPSKVDSPKPVPSSTQYKLIVMAVPADMMQAVGTVSRGDQIVTAGTKYCPLAPAPVSNTNSVNANKASMQPAVMEFLRRRNHVCTHENCGKTYFKSSHLKAHLRTHTGEKPFVCSWENCDKRFARSDELSRHKRTHTGEKKFTCPMCDRRFMRSDHLTKHARRHMSAKKIPNWQLEVTKLTDMASNEKQTGVVQGVILNAVQ</sequence>
<dbReference type="SMART" id="SM00355">
    <property type="entry name" value="ZnF_C2H2"/>
    <property type="match status" value="3"/>
</dbReference>
<evidence type="ECO:0000256" key="1">
    <source>
        <dbReference type="ARBA" id="ARBA00004123"/>
    </source>
</evidence>
<evidence type="ECO:0000256" key="8">
    <source>
        <dbReference type="SAM" id="MobiDB-lite"/>
    </source>
</evidence>
<feature type="domain" description="C2H2-type" evidence="9">
    <location>
        <begin position="385"/>
        <end position="414"/>
    </location>
</feature>
<comment type="subcellular location">
    <subcellularLocation>
        <location evidence="1">Nucleus</location>
    </subcellularLocation>
</comment>
<evidence type="ECO:0000313" key="10">
    <source>
        <dbReference type="EnsemblMetazoa" id="XP_038057603.1"/>
    </source>
</evidence>
<dbReference type="PROSITE" id="PS00028">
    <property type="entry name" value="ZINC_FINGER_C2H2_1"/>
    <property type="match status" value="3"/>
</dbReference>
<evidence type="ECO:0000256" key="2">
    <source>
        <dbReference type="ARBA" id="ARBA00022723"/>
    </source>
</evidence>
<proteinExistence type="predicted"/>
<dbReference type="GO" id="GO:0000978">
    <property type="term" value="F:RNA polymerase II cis-regulatory region sequence-specific DNA binding"/>
    <property type="evidence" value="ECO:0007669"/>
    <property type="project" value="TreeGrafter"/>
</dbReference>
<protein>
    <recommendedName>
        <fullName evidence="9">C2H2-type domain-containing protein</fullName>
    </recommendedName>
</protein>
<feature type="domain" description="C2H2-type" evidence="9">
    <location>
        <begin position="415"/>
        <end position="444"/>
    </location>
</feature>
<feature type="region of interest" description="Disordered" evidence="8">
    <location>
        <begin position="1"/>
        <end position="40"/>
    </location>
</feature>
<feature type="compositionally biased region" description="Pro residues" evidence="8">
    <location>
        <begin position="1"/>
        <end position="15"/>
    </location>
</feature>
<evidence type="ECO:0000259" key="9">
    <source>
        <dbReference type="PROSITE" id="PS50157"/>
    </source>
</evidence>
<dbReference type="GO" id="GO:0008270">
    <property type="term" value="F:zinc ion binding"/>
    <property type="evidence" value="ECO:0007669"/>
    <property type="project" value="UniProtKB-KW"/>
</dbReference>
<dbReference type="OMA" id="FHCTWEG"/>
<accession>A0A914A152</accession>